<dbReference type="GO" id="GO:0003677">
    <property type="term" value="F:DNA binding"/>
    <property type="evidence" value="ECO:0007669"/>
    <property type="project" value="UniProtKB-KW"/>
</dbReference>
<keyword evidence="7" id="KW-1185">Reference proteome</keyword>
<protein>
    <submittedName>
        <fullName evidence="6">ECF RNA polymerase sigma factor SigW</fullName>
    </submittedName>
</protein>
<dbReference type="RefSeq" id="WP_136060372.1">
    <property type="nucleotide sequence ID" value="NZ_CAAHFH010000001.1"/>
</dbReference>
<reference evidence="6 7" key="1">
    <citation type="submission" date="2019-04" db="EMBL/GenBank/DDBJ databases">
        <authorList>
            <person name="Van Vliet M D."/>
        </authorList>
    </citation>
    <scope>NUCLEOTIDE SEQUENCE [LARGE SCALE GENOMIC DNA]</scope>
    <source>
        <strain evidence="6 7">F21</strain>
    </source>
</reference>
<dbReference type="InterPro" id="IPR007627">
    <property type="entry name" value="RNA_pol_sigma70_r2"/>
</dbReference>
<dbReference type="InterPro" id="IPR013325">
    <property type="entry name" value="RNA_pol_sigma_r2"/>
</dbReference>
<evidence type="ECO:0000259" key="5">
    <source>
        <dbReference type="PROSITE" id="PS00622"/>
    </source>
</evidence>
<dbReference type="PANTHER" id="PTHR43133">
    <property type="entry name" value="RNA POLYMERASE ECF-TYPE SIGMA FACTO"/>
    <property type="match status" value="1"/>
</dbReference>
<dbReference type="InterPro" id="IPR039425">
    <property type="entry name" value="RNA_pol_sigma-70-like"/>
</dbReference>
<dbReference type="GO" id="GO:0006352">
    <property type="term" value="P:DNA-templated transcription initiation"/>
    <property type="evidence" value="ECO:0007669"/>
    <property type="project" value="InterPro"/>
</dbReference>
<dbReference type="AlphaFoldDB" id="A0A6C2UFI6"/>
<keyword evidence="2" id="KW-0731">Sigma factor</keyword>
<dbReference type="NCBIfam" id="TIGR02937">
    <property type="entry name" value="sigma70-ECF"/>
    <property type="match status" value="1"/>
</dbReference>
<feature type="domain" description="HTH luxR-type" evidence="5">
    <location>
        <begin position="158"/>
        <end position="185"/>
    </location>
</feature>
<evidence type="ECO:0000313" key="6">
    <source>
        <dbReference type="EMBL" id="VGO18930.1"/>
    </source>
</evidence>
<dbReference type="SUPFAM" id="SSF88946">
    <property type="entry name" value="Sigma2 domain of RNA polymerase sigma factors"/>
    <property type="match status" value="1"/>
</dbReference>
<dbReference type="Gene3D" id="1.10.1740.10">
    <property type="match status" value="1"/>
</dbReference>
<keyword evidence="1" id="KW-0805">Transcription regulation</keyword>
<evidence type="ECO:0000256" key="1">
    <source>
        <dbReference type="ARBA" id="ARBA00023015"/>
    </source>
</evidence>
<evidence type="ECO:0000256" key="2">
    <source>
        <dbReference type="ARBA" id="ARBA00023082"/>
    </source>
</evidence>
<dbReference type="Proteomes" id="UP000346198">
    <property type="component" value="Unassembled WGS sequence"/>
</dbReference>
<evidence type="ECO:0000256" key="4">
    <source>
        <dbReference type="ARBA" id="ARBA00023163"/>
    </source>
</evidence>
<dbReference type="PANTHER" id="PTHR43133:SF8">
    <property type="entry name" value="RNA POLYMERASE SIGMA FACTOR HI_1459-RELATED"/>
    <property type="match status" value="1"/>
</dbReference>
<evidence type="ECO:0000313" key="7">
    <source>
        <dbReference type="Proteomes" id="UP000346198"/>
    </source>
</evidence>
<accession>A0A6C2UFI6</accession>
<dbReference type="PROSITE" id="PS00622">
    <property type="entry name" value="HTH_LUXR_1"/>
    <property type="match status" value="1"/>
</dbReference>
<gene>
    <name evidence="6" type="primary">sigW_2</name>
    <name evidence="6" type="ORF">SCARR_00983</name>
</gene>
<name>A0A6C2UFI6_9BACT</name>
<dbReference type="GO" id="GO:0016987">
    <property type="term" value="F:sigma factor activity"/>
    <property type="evidence" value="ECO:0007669"/>
    <property type="project" value="UniProtKB-KW"/>
</dbReference>
<dbReference type="InterPro" id="IPR014284">
    <property type="entry name" value="RNA_pol_sigma-70_dom"/>
</dbReference>
<sequence>MSDRWVTRQTLLQRAKNPDDAKAWNDFVKYYTDFIHVVLHQMSFRITEIDDVTQEILVRIWQHLSTFNGEKHKTKFRTWLSALIRNQAINAIKKNQRYETKREMATNLHEEKQIISQPELEKIVQLEWETHITTLALNNIKTLFTGVAIRAFELSLAGKSAKEIGGILDINPESVRTLKNRVKLRLIKEIEQLREDLEF</sequence>
<dbReference type="InterPro" id="IPR000792">
    <property type="entry name" value="Tscrpt_reg_LuxR_C"/>
</dbReference>
<proteinExistence type="predicted"/>
<evidence type="ECO:0000256" key="3">
    <source>
        <dbReference type="ARBA" id="ARBA00023125"/>
    </source>
</evidence>
<dbReference type="Pfam" id="PF04542">
    <property type="entry name" value="Sigma70_r2"/>
    <property type="match status" value="1"/>
</dbReference>
<dbReference type="EMBL" id="CAAHFH010000001">
    <property type="protein sequence ID" value="VGO18930.1"/>
    <property type="molecule type" value="Genomic_DNA"/>
</dbReference>
<keyword evidence="3" id="KW-0238">DNA-binding</keyword>
<organism evidence="6 7">
    <name type="scientific">Pontiella sulfatireligans</name>
    <dbReference type="NCBI Taxonomy" id="2750658"/>
    <lineage>
        <taxon>Bacteria</taxon>
        <taxon>Pseudomonadati</taxon>
        <taxon>Kiritimatiellota</taxon>
        <taxon>Kiritimatiellia</taxon>
        <taxon>Kiritimatiellales</taxon>
        <taxon>Pontiellaceae</taxon>
        <taxon>Pontiella</taxon>
    </lineage>
</organism>
<keyword evidence="4" id="KW-0804">Transcription</keyword>